<feature type="domain" description="CRAL-TRIO" evidence="1">
    <location>
        <begin position="97"/>
        <end position="260"/>
    </location>
</feature>
<name>D2W5F3_NAEGR</name>
<accession>D2W5F3</accession>
<dbReference type="SMART" id="SM01100">
    <property type="entry name" value="CRAL_TRIO_N"/>
    <property type="match status" value="1"/>
</dbReference>
<evidence type="ECO:0000313" key="2">
    <source>
        <dbReference type="EMBL" id="EFC35699.1"/>
    </source>
</evidence>
<dbReference type="PANTHER" id="PTHR45824">
    <property type="entry name" value="GH16843P"/>
    <property type="match status" value="1"/>
</dbReference>
<gene>
    <name evidence="2" type="ORF">NAEGRDRAFT_76645</name>
</gene>
<dbReference type="SUPFAM" id="SSF46938">
    <property type="entry name" value="CRAL/TRIO N-terminal domain"/>
    <property type="match status" value="1"/>
</dbReference>
<dbReference type="VEuPathDB" id="AmoebaDB:NAEGRDRAFT_78034"/>
<dbReference type="Proteomes" id="UP000006671">
    <property type="component" value="Unassembled WGS sequence"/>
</dbReference>
<dbReference type="EMBL" id="GG739063">
    <property type="protein sequence ID" value="EFC35699.1"/>
    <property type="molecule type" value="Genomic_DNA"/>
</dbReference>
<dbReference type="InterPro" id="IPR036865">
    <property type="entry name" value="CRAL-TRIO_dom_sf"/>
</dbReference>
<dbReference type="GO" id="GO:0008526">
    <property type="term" value="F:phosphatidylinositol transfer activity"/>
    <property type="evidence" value="ECO:0007669"/>
    <property type="project" value="TreeGrafter"/>
</dbReference>
<dbReference type="InParanoid" id="D2W5F3"/>
<dbReference type="OrthoDB" id="75724at2759"/>
<dbReference type="InterPro" id="IPR036273">
    <property type="entry name" value="CRAL/TRIO_N_dom_sf"/>
</dbReference>
<dbReference type="SMART" id="SM00516">
    <property type="entry name" value="SEC14"/>
    <property type="match status" value="1"/>
</dbReference>
<proteinExistence type="predicted"/>
<dbReference type="InterPro" id="IPR052578">
    <property type="entry name" value="PI_Transfer_CRAL-TRIO"/>
</dbReference>
<dbReference type="SUPFAM" id="SSF52087">
    <property type="entry name" value="CRAL/TRIO domain"/>
    <property type="match status" value="1"/>
</dbReference>
<evidence type="ECO:0000313" key="3">
    <source>
        <dbReference type="Proteomes" id="UP000006671"/>
    </source>
</evidence>
<dbReference type="PROSITE" id="PS50191">
    <property type="entry name" value="CRAL_TRIO"/>
    <property type="match status" value="1"/>
</dbReference>
<dbReference type="Pfam" id="PF03765">
    <property type="entry name" value="CRAL_TRIO_N"/>
    <property type="match status" value="1"/>
</dbReference>
<keyword evidence="3" id="KW-1185">Reference proteome</keyword>
<dbReference type="InterPro" id="IPR001251">
    <property type="entry name" value="CRAL-TRIO_dom"/>
</dbReference>
<dbReference type="KEGG" id="ngr:NAEGRDRAFT_76645"/>
<sequence length="268" mass="31324">MSERKGHTRMHSATSFIDVTKGYNPRTSLTQEQNEILNDFIKKIDYDSLTDRERKYLDEPSLLRFLRARDYDLNKAEKLMNSCLEWRRTFKPDEITAKELEDESSSGKLFQRGFDKNNRPIIYMFPARENSTDYEKNIKLLVYTMERAVDAMPEGVEQMTWIIDFNGYTTRNAPPFSVAKQTLSILNECYPERLGACFMVDTPFIFNIFWRAISPFINPVTKNKIHFVNGKESEKAKIFGKHIDLAQIDTTWGGTSTFVFEHSDFWGN</sequence>
<dbReference type="RefSeq" id="XP_002668443.1">
    <property type="nucleotide sequence ID" value="XM_002668397.1"/>
</dbReference>
<dbReference type="InterPro" id="IPR011074">
    <property type="entry name" value="CRAL/TRIO_N_dom"/>
</dbReference>
<reference evidence="2 3" key="1">
    <citation type="journal article" date="2010" name="Cell">
        <title>The genome of Naegleria gruberi illuminates early eukaryotic versatility.</title>
        <authorList>
            <person name="Fritz-Laylin L.K."/>
            <person name="Prochnik S.E."/>
            <person name="Ginger M.L."/>
            <person name="Dacks J.B."/>
            <person name="Carpenter M.L."/>
            <person name="Field M.C."/>
            <person name="Kuo A."/>
            <person name="Paredez A."/>
            <person name="Chapman J."/>
            <person name="Pham J."/>
            <person name="Shu S."/>
            <person name="Neupane R."/>
            <person name="Cipriano M."/>
            <person name="Mancuso J."/>
            <person name="Tu H."/>
            <person name="Salamov A."/>
            <person name="Lindquist E."/>
            <person name="Shapiro H."/>
            <person name="Lucas S."/>
            <person name="Grigoriev I.V."/>
            <person name="Cande W.Z."/>
            <person name="Fulton C."/>
            <person name="Rokhsar D.S."/>
            <person name="Dawson S.C."/>
        </authorList>
    </citation>
    <scope>NUCLEOTIDE SEQUENCE [LARGE SCALE GENOMIC DNA]</scope>
    <source>
        <strain evidence="2 3">NEG-M</strain>
    </source>
</reference>
<dbReference type="CDD" id="cd00170">
    <property type="entry name" value="SEC14"/>
    <property type="match status" value="1"/>
</dbReference>
<protein>
    <submittedName>
        <fullName evidence="2">Predicted protein</fullName>
    </submittedName>
</protein>
<dbReference type="FunCoup" id="D2W5F3">
    <property type="interactions" value="124"/>
</dbReference>
<dbReference type="AlphaFoldDB" id="D2W5F3"/>
<dbReference type="Pfam" id="PF00650">
    <property type="entry name" value="CRAL_TRIO"/>
    <property type="match status" value="1"/>
</dbReference>
<evidence type="ECO:0000259" key="1">
    <source>
        <dbReference type="PROSITE" id="PS50191"/>
    </source>
</evidence>
<dbReference type="PANTHER" id="PTHR45824:SF29">
    <property type="entry name" value="GH16843P"/>
    <property type="match status" value="1"/>
</dbReference>
<organism evidence="3">
    <name type="scientific">Naegleria gruberi</name>
    <name type="common">Amoeba</name>
    <dbReference type="NCBI Taxonomy" id="5762"/>
    <lineage>
        <taxon>Eukaryota</taxon>
        <taxon>Discoba</taxon>
        <taxon>Heterolobosea</taxon>
        <taxon>Tetramitia</taxon>
        <taxon>Eutetramitia</taxon>
        <taxon>Vahlkampfiidae</taxon>
        <taxon>Naegleria</taxon>
    </lineage>
</organism>
<dbReference type="PRINTS" id="PR00180">
    <property type="entry name" value="CRETINALDHBP"/>
</dbReference>
<dbReference type="Gene3D" id="3.40.525.10">
    <property type="entry name" value="CRAL-TRIO lipid binding domain"/>
    <property type="match status" value="1"/>
</dbReference>
<dbReference type="GeneID" id="8861825"/>
<feature type="non-terminal residue" evidence="2">
    <location>
        <position position="268"/>
    </location>
</feature>